<organism evidence="1 2">
    <name type="scientific">Lactobacillus kefiranofaciens</name>
    <dbReference type="NCBI Taxonomy" id="267818"/>
    <lineage>
        <taxon>Bacteria</taxon>
        <taxon>Bacillati</taxon>
        <taxon>Bacillota</taxon>
        <taxon>Bacilli</taxon>
        <taxon>Lactobacillales</taxon>
        <taxon>Lactobacillaceae</taxon>
        <taxon>Lactobacillus</taxon>
    </lineage>
</organism>
<keyword evidence="2" id="KW-1185">Reference proteome</keyword>
<sequence length="91" mass="10828">MITIKRITENNKNDINHPNEPFQIWGKLVPSLTEGKWDYHIQKFKHTSQQCFPNYDYQYDPNTIYLGAYDHDQCIGIAILEQGHVQVFIFR</sequence>
<gene>
    <name evidence="1" type="ORF">SAMN02983011_01772</name>
</gene>
<proteinExistence type="predicted"/>
<reference evidence="1 2" key="1">
    <citation type="submission" date="2016-10" db="EMBL/GenBank/DDBJ databases">
        <authorList>
            <person name="Varghese N."/>
            <person name="Submissions S."/>
        </authorList>
    </citation>
    <scope>NUCLEOTIDE SEQUENCE [LARGE SCALE GENOMIC DNA]</scope>
    <source>
        <strain evidence="1 2">ATCC 43761</strain>
    </source>
</reference>
<accession>A0ABY0MD66</accession>
<evidence type="ECO:0000313" key="1">
    <source>
        <dbReference type="EMBL" id="SDA62569.1"/>
    </source>
</evidence>
<protein>
    <recommendedName>
        <fullName evidence="3">Acetyltransferase</fullName>
    </recommendedName>
</protein>
<comment type="caution">
    <text evidence="1">The sequence shown here is derived from an EMBL/GenBank/DDBJ whole genome shotgun (WGS) entry which is preliminary data.</text>
</comment>
<evidence type="ECO:0008006" key="3">
    <source>
        <dbReference type="Google" id="ProtNLM"/>
    </source>
</evidence>
<dbReference type="Proteomes" id="UP000181860">
    <property type="component" value="Unassembled WGS sequence"/>
</dbReference>
<evidence type="ECO:0000313" key="2">
    <source>
        <dbReference type="Proteomes" id="UP000181860"/>
    </source>
</evidence>
<name>A0ABY0MD66_9LACO</name>
<dbReference type="EMBL" id="FMXC01000022">
    <property type="protein sequence ID" value="SDA62569.1"/>
    <property type="molecule type" value="Genomic_DNA"/>
</dbReference>